<dbReference type="KEGG" id="dmr:Deima_1681"/>
<evidence type="ECO:0000256" key="1">
    <source>
        <dbReference type="SAM" id="SignalP"/>
    </source>
</evidence>
<keyword evidence="1" id="KW-0732">Signal</keyword>
<dbReference type="AlphaFoldDB" id="E8U8E1"/>
<dbReference type="Proteomes" id="UP000008635">
    <property type="component" value="Chromosome"/>
</dbReference>
<organism evidence="2 3">
    <name type="scientific">Deinococcus maricopensis (strain DSM 21211 / LMG 22137 / NRRL B-23946 / LB-34)</name>
    <dbReference type="NCBI Taxonomy" id="709986"/>
    <lineage>
        <taxon>Bacteria</taxon>
        <taxon>Thermotogati</taxon>
        <taxon>Deinococcota</taxon>
        <taxon>Deinococci</taxon>
        <taxon>Deinococcales</taxon>
        <taxon>Deinococcaceae</taxon>
        <taxon>Deinococcus</taxon>
    </lineage>
</organism>
<dbReference type="Gene3D" id="2.60.450.10">
    <property type="entry name" value="Lipopolysaccharide (LPS) transport protein A like domain"/>
    <property type="match status" value="1"/>
</dbReference>
<reference evidence="2 3" key="1">
    <citation type="journal article" date="2011" name="Stand. Genomic Sci.">
        <title>Complete genome sequence of Deinococcus maricopensis type strain (LB-34).</title>
        <authorList>
            <person name="Pukall R."/>
            <person name="Zeytun A."/>
            <person name="Lucas S."/>
            <person name="Lapidus A."/>
            <person name="Hammon N."/>
            <person name="Deshpande S."/>
            <person name="Nolan M."/>
            <person name="Cheng J.F."/>
            <person name="Pitluck S."/>
            <person name="Liolios K."/>
            <person name="Pagani I."/>
            <person name="Mikhailova N."/>
            <person name="Ivanova N."/>
            <person name="Mavromatis K."/>
            <person name="Pati A."/>
            <person name="Tapia R."/>
            <person name="Han C."/>
            <person name="Goodwin L."/>
            <person name="Chen A."/>
            <person name="Palaniappan K."/>
            <person name="Land M."/>
            <person name="Hauser L."/>
            <person name="Chang Y.J."/>
            <person name="Jeffries C.D."/>
            <person name="Brambilla E.M."/>
            <person name="Rohde M."/>
            <person name="Goker M."/>
            <person name="Detter J.C."/>
            <person name="Woyke T."/>
            <person name="Bristow J."/>
            <person name="Eisen J.A."/>
            <person name="Markowitz V."/>
            <person name="Hugenholtz P."/>
            <person name="Kyrpides N.C."/>
            <person name="Klenk H.P."/>
        </authorList>
    </citation>
    <scope>NUCLEOTIDE SEQUENCE [LARGE SCALE GENOMIC DNA]</scope>
    <source>
        <strain evidence="3">DSM 21211 / LMG 22137 / NRRL B-23946 / LB-34</strain>
    </source>
</reference>
<accession>E8U8E1</accession>
<evidence type="ECO:0000313" key="2">
    <source>
        <dbReference type="EMBL" id="ADV67330.1"/>
    </source>
</evidence>
<feature type="signal peptide" evidence="1">
    <location>
        <begin position="1"/>
        <end position="21"/>
    </location>
</feature>
<dbReference type="eggNOG" id="COG1452">
    <property type="taxonomic scope" value="Bacteria"/>
</dbReference>
<evidence type="ECO:0008006" key="4">
    <source>
        <dbReference type="Google" id="ProtNLM"/>
    </source>
</evidence>
<dbReference type="HOGENOM" id="CLU_114139_0_0_0"/>
<sequence precursor="true">MVKRMTRLLLPLALLTGTALAGTFGGFQIKPYGNERLDLGTGLTTLDKGGVATDSKTGLSIDAKTMQYKDGVNLKAQNATLKTREGGTLRAQNTTYDVPTGVLTAQGDLKYGDGRVRDLTADTVQYDSKKGIVIARGNVRVAEPNLRGNLLVADLNSNRAVLYGNYAYASGGTKLSNAKNDATLLITFTGSKSSATTRPLPEALAPFKAYLK</sequence>
<protein>
    <recommendedName>
        <fullName evidence="4">OstA family protein</fullName>
    </recommendedName>
</protein>
<feature type="chain" id="PRO_5003232280" description="OstA family protein" evidence="1">
    <location>
        <begin position="22"/>
        <end position="212"/>
    </location>
</feature>
<keyword evidence="3" id="KW-1185">Reference proteome</keyword>
<dbReference type="EMBL" id="CP002454">
    <property type="protein sequence ID" value="ADV67330.1"/>
    <property type="molecule type" value="Genomic_DNA"/>
</dbReference>
<dbReference type="STRING" id="709986.Deima_1681"/>
<reference evidence="3" key="2">
    <citation type="submission" date="2011-01" db="EMBL/GenBank/DDBJ databases">
        <title>The complete genome of Deinococcus maricopensis DSM 21211.</title>
        <authorList>
            <consortium name="US DOE Joint Genome Institute (JGI-PGF)"/>
            <person name="Lucas S."/>
            <person name="Copeland A."/>
            <person name="Lapidus A."/>
            <person name="Goodwin L."/>
            <person name="Pitluck S."/>
            <person name="Kyrpides N."/>
            <person name="Mavromatis K."/>
            <person name="Pagani I."/>
            <person name="Ivanova N."/>
            <person name="Ovchinnikova G."/>
            <person name="Zeytun A."/>
            <person name="Detter J.C."/>
            <person name="Han C."/>
            <person name="Land M."/>
            <person name="Hauser L."/>
            <person name="Markowitz V."/>
            <person name="Cheng J.-F."/>
            <person name="Hugenholtz P."/>
            <person name="Woyke T."/>
            <person name="Wu D."/>
            <person name="Pukall R."/>
            <person name="Gehrich-Schroeter G."/>
            <person name="Brambilla E."/>
            <person name="Klenk H.-P."/>
            <person name="Eisen J.A."/>
        </authorList>
    </citation>
    <scope>NUCLEOTIDE SEQUENCE [LARGE SCALE GENOMIC DNA]</scope>
    <source>
        <strain evidence="3">DSM 21211 / LMG 22137 / NRRL B-23946 / LB-34</strain>
    </source>
</reference>
<proteinExistence type="predicted"/>
<name>E8U8E1_DEIML</name>
<gene>
    <name evidence="2" type="ordered locus">Deima_1681</name>
</gene>
<evidence type="ECO:0000313" key="3">
    <source>
        <dbReference type="Proteomes" id="UP000008635"/>
    </source>
</evidence>